<evidence type="ECO:0000256" key="7">
    <source>
        <dbReference type="ARBA" id="ARBA00022801"/>
    </source>
</evidence>
<keyword evidence="5 9" id="KW-0479">Metal-binding</keyword>
<dbReference type="EMBL" id="FNZX01000007">
    <property type="protein sequence ID" value="SEK62444.1"/>
    <property type="molecule type" value="Genomic_DNA"/>
</dbReference>
<dbReference type="GO" id="GO:0004521">
    <property type="term" value="F:RNA endonuclease activity"/>
    <property type="evidence" value="ECO:0007669"/>
    <property type="project" value="UniProtKB-UniRule"/>
</dbReference>
<dbReference type="AlphaFoldDB" id="A0A1H7IJD0"/>
<name>A0A1H7IJD0_9FIRM</name>
<evidence type="ECO:0000256" key="2">
    <source>
        <dbReference type="ARBA" id="ARBA00022517"/>
    </source>
</evidence>
<dbReference type="GO" id="GO:0005737">
    <property type="term" value="C:cytoplasm"/>
    <property type="evidence" value="ECO:0007669"/>
    <property type="project" value="UniProtKB-SubCell"/>
</dbReference>
<dbReference type="PROSITE" id="PS01306">
    <property type="entry name" value="UPF0054"/>
    <property type="match status" value="1"/>
</dbReference>
<dbReference type="InterPro" id="IPR002036">
    <property type="entry name" value="YbeY"/>
</dbReference>
<feature type="binding site" evidence="9">
    <location>
        <position position="130"/>
    </location>
    <ligand>
        <name>Zn(2+)</name>
        <dbReference type="ChEBI" id="CHEBI:29105"/>
        <note>catalytic</note>
    </ligand>
</feature>
<comment type="subcellular location">
    <subcellularLocation>
        <location evidence="9">Cytoplasm</location>
    </subcellularLocation>
</comment>
<dbReference type="EC" id="3.1.-.-" evidence="9"/>
<accession>A0A1H7IJD0</accession>
<dbReference type="PANTHER" id="PTHR46986">
    <property type="entry name" value="ENDORIBONUCLEASE YBEY, CHLOROPLASTIC"/>
    <property type="match status" value="1"/>
</dbReference>
<evidence type="ECO:0000256" key="4">
    <source>
        <dbReference type="ARBA" id="ARBA00022722"/>
    </source>
</evidence>
<reference evidence="11" key="1">
    <citation type="submission" date="2016-10" db="EMBL/GenBank/DDBJ databases">
        <authorList>
            <person name="Varghese N."/>
        </authorList>
    </citation>
    <scope>NUCLEOTIDE SEQUENCE [LARGE SCALE GENOMIC DNA]</scope>
    <source>
        <strain evidence="11">ACV-9</strain>
    </source>
</reference>
<comment type="cofactor">
    <cofactor evidence="9">
        <name>Zn(2+)</name>
        <dbReference type="ChEBI" id="CHEBI:29105"/>
    </cofactor>
    <text evidence="9">Binds 1 zinc ion.</text>
</comment>
<dbReference type="SUPFAM" id="SSF55486">
    <property type="entry name" value="Metalloproteases ('zincins'), catalytic domain"/>
    <property type="match status" value="1"/>
</dbReference>
<organism evidence="10 11">
    <name type="scientific">Pseudobutyrivibrio ruminis</name>
    <dbReference type="NCBI Taxonomy" id="46206"/>
    <lineage>
        <taxon>Bacteria</taxon>
        <taxon>Bacillati</taxon>
        <taxon>Bacillota</taxon>
        <taxon>Clostridia</taxon>
        <taxon>Lachnospirales</taxon>
        <taxon>Lachnospiraceae</taxon>
        <taxon>Pseudobutyrivibrio</taxon>
    </lineage>
</organism>
<proteinExistence type="inferred from homology"/>
<comment type="similarity">
    <text evidence="1 9">Belongs to the endoribonuclease YbeY family.</text>
</comment>
<dbReference type="InterPro" id="IPR023091">
    <property type="entry name" value="MetalPrtase_cat_dom_sf_prd"/>
</dbReference>
<dbReference type="NCBIfam" id="TIGR00043">
    <property type="entry name" value="rRNA maturation RNase YbeY"/>
    <property type="match status" value="1"/>
</dbReference>
<feature type="binding site" evidence="9">
    <location>
        <position position="140"/>
    </location>
    <ligand>
        <name>Zn(2+)</name>
        <dbReference type="ChEBI" id="CHEBI:29105"/>
        <note>catalytic</note>
    </ligand>
</feature>
<dbReference type="GO" id="GO:0008270">
    <property type="term" value="F:zinc ion binding"/>
    <property type="evidence" value="ECO:0007669"/>
    <property type="project" value="UniProtKB-UniRule"/>
</dbReference>
<evidence type="ECO:0000256" key="8">
    <source>
        <dbReference type="ARBA" id="ARBA00022833"/>
    </source>
</evidence>
<evidence type="ECO:0000313" key="10">
    <source>
        <dbReference type="EMBL" id="SEK62444.1"/>
    </source>
</evidence>
<evidence type="ECO:0000256" key="1">
    <source>
        <dbReference type="ARBA" id="ARBA00010875"/>
    </source>
</evidence>
<sequence length="165" mass="19088">MTILMESETEVDFDFDYEKVAKDVVNTALDYMKFPFETEVSITLTDNDGIQVINKEFRGIDSPTDVLSFPMIEYENPGDFSKIEEDDDLFNPETGEVILGDIVLNIPRIHAQAEEYQHSNLREYAFLIAHSMLHLMGFDHMTEEEASVMEEKQREILNILNISRD</sequence>
<keyword evidence="9" id="KW-0963">Cytoplasm</keyword>
<protein>
    <recommendedName>
        <fullName evidence="9">Endoribonuclease YbeY</fullName>
        <ecNumber evidence="9">3.1.-.-</ecNumber>
    </recommendedName>
</protein>
<dbReference type="Pfam" id="PF02130">
    <property type="entry name" value="YbeY"/>
    <property type="match status" value="1"/>
</dbReference>
<keyword evidence="11" id="KW-1185">Reference proteome</keyword>
<feature type="binding site" evidence="9">
    <location>
        <position position="134"/>
    </location>
    <ligand>
        <name>Zn(2+)</name>
        <dbReference type="ChEBI" id="CHEBI:29105"/>
        <note>catalytic</note>
    </ligand>
</feature>
<dbReference type="Gene3D" id="3.40.390.30">
    <property type="entry name" value="Metalloproteases ('zincins'), catalytic domain"/>
    <property type="match status" value="1"/>
</dbReference>
<evidence type="ECO:0000256" key="6">
    <source>
        <dbReference type="ARBA" id="ARBA00022759"/>
    </source>
</evidence>
<keyword evidence="3 9" id="KW-0698">rRNA processing</keyword>
<dbReference type="Proteomes" id="UP000182321">
    <property type="component" value="Unassembled WGS sequence"/>
</dbReference>
<comment type="function">
    <text evidence="9">Single strand-specific metallo-endoribonuclease involved in late-stage 70S ribosome quality control and in maturation of the 3' terminus of the 16S rRNA.</text>
</comment>
<keyword evidence="8 9" id="KW-0862">Zinc</keyword>
<dbReference type="HAMAP" id="MF_00009">
    <property type="entry name" value="Endoribonucl_YbeY"/>
    <property type="match status" value="1"/>
</dbReference>
<evidence type="ECO:0000313" key="11">
    <source>
        <dbReference type="Proteomes" id="UP000182321"/>
    </source>
</evidence>
<dbReference type="PANTHER" id="PTHR46986:SF1">
    <property type="entry name" value="ENDORIBONUCLEASE YBEY, CHLOROPLASTIC"/>
    <property type="match status" value="1"/>
</dbReference>
<evidence type="ECO:0000256" key="3">
    <source>
        <dbReference type="ARBA" id="ARBA00022552"/>
    </source>
</evidence>
<dbReference type="GO" id="GO:0006364">
    <property type="term" value="P:rRNA processing"/>
    <property type="evidence" value="ECO:0007669"/>
    <property type="project" value="UniProtKB-UniRule"/>
</dbReference>
<keyword evidence="7 9" id="KW-0378">Hydrolase</keyword>
<evidence type="ECO:0000256" key="9">
    <source>
        <dbReference type="HAMAP-Rule" id="MF_00009"/>
    </source>
</evidence>
<dbReference type="GO" id="GO:0004222">
    <property type="term" value="F:metalloendopeptidase activity"/>
    <property type="evidence" value="ECO:0007669"/>
    <property type="project" value="InterPro"/>
</dbReference>
<keyword evidence="4 9" id="KW-0540">Nuclease</keyword>
<dbReference type="RefSeq" id="WP_074790504.1">
    <property type="nucleotide sequence ID" value="NZ_FNZX01000007.1"/>
</dbReference>
<dbReference type="InterPro" id="IPR020549">
    <property type="entry name" value="YbeY_CS"/>
</dbReference>
<evidence type="ECO:0000256" key="5">
    <source>
        <dbReference type="ARBA" id="ARBA00022723"/>
    </source>
</evidence>
<gene>
    <name evidence="9" type="primary">ybeY</name>
    <name evidence="10" type="ORF">SAMN02910377_01395</name>
</gene>
<keyword evidence="2 9" id="KW-0690">Ribosome biogenesis</keyword>
<keyword evidence="6 9" id="KW-0255">Endonuclease</keyword>